<evidence type="ECO:0000256" key="5">
    <source>
        <dbReference type="ARBA" id="ARBA00023306"/>
    </source>
</evidence>
<evidence type="ECO:0000256" key="2">
    <source>
        <dbReference type="ARBA" id="ARBA00006075"/>
    </source>
</evidence>
<evidence type="ECO:0000259" key="8">
    <source>
        <dbReference type="Pfam" id="PF07962"/>
    </source>
</evidence>
<accession>A0A9Q0M4M1</accession>
<dbReference type="InterPro" id="IPR012923">
    <property type="entry name" value="Csm3"/>
</dbReference>
<evidence type="ECO:0000313" key="9">
    <source>
        <dbReference type="EMBL" id="KAJ6218917.1"/>
    </source>
</evidence>
<dbReference type="PANTHER" id="PTHR13220">
    <property type="entry name" value="TIMELESS INTERACTING-RELATED"/>
    <property type="match status" value="1"/>
</dbReference>
<dbReference type="GO" id="GO:0000076">
    <property type="term" value="P:DNA replication checkpoint signaling"/>
    <property type="evidence" value="ECO:0007669"/>
    <property type="project" value="UniProtKB-UniRule"/>
</dbReference>
<dbReference type="AlphaFoldDB" id="A0A9Q0M4M1"/>
<comment type="similarity">
    <text evidence="2 6">Belongs to the CSM3 family.</text>
</comment>
<dbReference type="OMA" id="GWINEIS"/>
<proteinExistence type="inferred from homology"/>
<keyword evidence="10" id="KW-1185">Reference proteome</keyword>
<keyword evidence="3 6" id="KW-0227">DNA damage</keyword>
<dbReference type="InterPro" id="IPR040038">
    <property type="entry name" value="TIPIN/Csm3/Swi3"/>
</dbReference>
<keyword evidence="5 6" id="KW-0131">Cell cycle</keyword>
<gene>
    <name evidence="9" type="ORF">RDWZM_004729</name>
</gene>
<feature type="region of interest" description="Disordered" evidence="7">
    <location>
        <begin position="133"/>
        <end position="162"/>
    </location>
</feature>
<comment type="subcellular location">
    <subcellularLocation>
        <location evidence="1 6">Nucleus</location>
    </subcellularLocation>
</comment>
<dbReference type="Pfam" id="PF07962">
    <property type="entry name" value="Swi3"/>
    <property type="match status" value="1"/>
</dbReference>
<evidence type="ECO:0000256" key="3">
    <source>
        <dbReference type="ARBA" id="ARBA00022763"/>
    </source>
</evidence>
<dbReference type="GO" id="GO:0031298">
    <property type="term" value="C:replication fork protection complex"/>
    <property type="evidence" value="ECO:0007669"/>
    <property type="project" value="TreeGrafter"/>
</dbReference>
<dbReference type="EMBL" id="JAPWDV010000002">
    <property type="protein sequence ID" value="KAJ6218917.1"/>
    <property type="molecule type" value="Genomic_DNA"/>
</dbReference>
<feature type="domain" description="Chromosome segregation in meiosis protein 3" evidence="8">
    <location>
        <begin position="45"/>
        <end position="124"/>
    </location>
</feature>
<comment type="function">
    <text evidence="6">Plays an important role in the control of DNA replication and the maintenance of replication fork stability.</text>
</comment>
<evidence type="ECO:0000256" key="1">
    <source>
        <dbReference type="ARBA" id="ARBA00004123"/>
    </source>
</evidence>
<comment type="caution">
    <text evidence="9">The sequence shown here is derived from an EMBL/GenBank/DDBJ whole genome shotgun (WGS) entry which is preliminary data.</text>
</comment>
<keyword evidence="4 6" id="KW-0539">Nucleus</keyword>
<evidence type="ECO:0000256" key="6">
    <source>
        <dbReference type="RuleBase" id="RU366049"/>
    </source>
</evidence>
<dbReference type="GO" id="GO:0006974">
    <property type="term" value="P:DNA damage response"/>
    <property type="evidence" value="ECO:0007669"/>
    <property type="project" value="UniProtKB-KW"/>
</dbReference>
<dbReference type="GO" id="GO:0003677">
    <property type="term" value="F:DNA binding"/>
    <property type="evidence" value="ECO:0007669"/>
    <property type="project" value="TreeGrafter"/>
</dbReference>
<dbReference type="GO" id="GO:0043111">
    <property type="term" value="P:replication fork arrest"/>
    <property type="evidence" value="ECO:0007669"/>
    <property type="project" value="TreeGrafter"/>
</dbReference>
<evidence type="ECO:0000313" key="10">
    <source>
        <dbReference type="Proteomes" id="UP001142055"/>
    </source>
</evidence>
<sequence length="162" mass="18559">MAPTPAKVIPEEHSNSSTSNKIRFQIINPNRVPVKSIVVKPRLILKEKHLMSRKGLAALPDVLSNAKFKGSGHELDDLRLLLSKSRHWAHRVFPTLRFEDFVEKSEKLGSKKRVRLFANRIVRNEEVRYADDLSDLVKSDNEDGDDDNGEKNQEMEMANEEN</sequence>
<dbReference type="PANTHER" id="PTHR13220:SF11">
    <property type="entry name" value="TIMELESS-INTERACTING PROTEIN"/>
    <property type="match status" value="1"/>
</dbReference>
<organism evidence="9 10">
    <name type="scientific">Blomia tropicalis</name>
    <name type="common">Mite</name>
    <dbReference type="NCBI Taxonomy" id="40697"/>
    <lineage>
        <taxon>Eukaryota</taxon>
        <taxon>Metazoa</taxon>
        <taxon>Ecdysozoa</taxon>
        <taxon>Arthropoda</taxon>
        <taxon>Chelicerata</taxon>
        <taxon>Arachnida</taxon>
        <taxon>Acari</taxon>
        <taxon>Acariformes</taxon>
        <taxon>Sarcoptiformes</taxon>
        <taxon>Astigmata</taxon>
        <taxon>Glycyphagoidea</taxon>
        <taxon>Echimyopodidae</taxon>
        <taxon>Blomia</taxon>
    </lineage>
</organism>
<evidence type="ECO:0000256" key="4">
    <source>
        <dbReference type="ARBA" id="ARBA00023242"/>
    </source>
</evidence>
<protein>
    <recommendedName>
        <fullName evidence="6">TIMELESS-interacting protein</fullName>
    </recommendedName>
</protein>
<name>A0A9Q0M4M1_BLOTA</name>
<dbReference type="GO" id="GO:0031297">
    <property type="term" value="P:replication fork processing"/>
    <property type="evidence" value="ECO:0007669"/>
    <property type="project" value="UniProtKB-UniRule"/>
</dbReference>
<reference evidence="9" key="1">
    <citation type="submission" date="2022-12" db="EMBL/GenBank/DDBJ databases">
        <title>Genome assemblies of Blomia tropicalis.</title>
        <authorList>
            <person name="Cui Y."/>
        </authorList>
    </citation>
    <scope>NUCLEOTIDE SEQUENCE</scope>
    <source>
        <tissue evidence="9">Adult mites</tissue>
    </source>
</reference>
<evidence type="ECO:0000256" key="7">
    <source>
        <dbReference type="SAM" id="MobiDB-lite"/>
    </source>
</evidence>
<dbReference type="Proteomes" id="UP001142055">
    <property type="component" value="Chromosome 2"/>
</dbReference>